<evidence type="ECO:0000313" key="1">
    <source>
        <dbReference type="EMBL" id="KER32602.1"/>
    </source>
</evidence>
<dbReference type="RefSeq" id="XP_009163562.1">
    <property type="nucleotide sequence ID" value="XM_009165298.1"/>
</dbReference>
<reference evidence="1 2" key="1">
    <citation type="submission" date="2013-11" db="EMBL/GenBank/DDBJ databases">
        <title>Opisthorchis viverrini - life in the bile duct.</title>
        <authorList>
            <person name="Young N.D."/>
            <person name="Nagarajan N."/>
            <person name="Lin S.J."/>
            <person name="Korhonen P.K."/>
            <person name="Jex A.R."/>
            <person name="Hall R.S."/>
            <person name="Safavi-Hemami H."/>
            <person name="Kaewkong W."/>
            <person name="Bertrand D."/>
            <person name="Gao S."/>
            <person name="Seet Q."/>
            <person name="Wongkham S."/>
            <person name="Teh B.T."/>
            <person name="Wongkham C."/>
            <person name="Intapan P.M."/>
            <person name="Maleewong W."/>
            <person name="Yang X."/>
            <person name="Hu M."/>
            <person name="Wang Z."/>
            <person name="Hofmann A."/>
            <person name="Sternberg P.W."/>
            <person name="Tan P."/>
            <person name="Wang J."/>
            <person name="Gasser R.B."/>
        </authorList>
    </citation>
    <scope>NUCLEOTIDE SEQUENCE [LARGE SCALE GENOMIC DNA]</scope>
</reference>
<gene>
    <name evidence="1" type="ORF">T265_01292</name>
</gene>
<organism evidence="1 2">
    <name type="scientific">Opisthorchis viverrini</name>
    <name type="common">Southeast Asian liver fluke</name>
    <dbReference type="NCBI Taxonomy" id="6198"/>
    <lineage>
        <taxon>Eukaryota</taxon>
        <taxon>Metazoa</taxon>
        <taxon>Spiralia</taxon>
        <taxon>Lophotrochozoa</taxon>
        <taxon>Platyhelminthes</taxon>
        <taxon>Trematoda</taxon>
        <taxon>Digenea</taxon>
        <taxon>Opisthorchiida</taxon>
        <taxon>Opisthorchiata</taxon>
        <taxon>Opisthorchiidae</taxon>
        <taxon>Opisthorchis</taxon>
    </lineage>
</organism>
<dbReference type="AlphaFoldDB" id="A0A075A2Y0"/>
<keyword evidence="2" id="KW-1185">Reference proteome</keyword>
<evidence type="ECO:0000313" key="2">
    <source>
        <dbReference type="Proteomes" id="UP000054324"/>
    </source>
</evidence>
<dbReference type="KEGG" id="ovi:T265_01292"/>
<sequence>MLLAHVPTGIRKKTWKTSGGKADDEKQLSKYAAIVYNLQPIFNMVIRRHDLDLNLTGFAVCYASYSIQVVTCSNETQTPRVRRTRNNVSDDASETFKKAHAFLLLQNTNTSWLDFPK</sequence>
<protein>
    <submittedName>
        <fullName evidence="1">Uncharacterized protein</fullName>
    </submittedName>
</protein>
<dbReference type="CTD" id="20315480"/>
<proteinExistence type="predicted"/>
<accession>A0A075A2Y0</accession>
<dbReference type="GeneID" id="20315480"/>
<name>A0A075A2Y0_OPIVI</name>
<dbReference type="EMBL" id="KL596632">
    <property type="protein sequence ID" value="KER32602.1"/>
    <property type="molecule type" value="Genomic_DNA"/>
</dbReference>
<dbReference type="Proteomes" id="UP000054324">
    <property type="component" value="Unassembled WGS sequence"/>
</dbReference>